<dbReference type="RefSeq" id="WP_052725707.1">
    <property type="nucleotide sequence ID" value="NZ_CP009530.1"/>
</dbReference>
<feature type="domain" description="PKD" evidence="1">
    <location>
        <begin position="1419"/>
        <end position="1502"/>
    </location>
</feature>
<organism evidence="2 3">
    <name type="scientific">Methanosarcina barkeri 227</name>
    <dbReference type="NCBI Taxonomy" id="1434106"/>
    <lineage>
        <taxon>Archaea</taxon>
        <taxon>Methanobacteriati</taxon>
        <taxon>Methanobacteriota</taxon>
        <taxon>Stenosarchaea group</taxon>
        <taxon>Methanomicrobia</taxon>
        <taxon>Methanosarcinales</taxon>
        <taxon>Methanosarcinaceae</taxon>
        <taxon>Methanosarcina</taxon>
    </lineage>
</organism>
<feature type="domain" description="PKD" evidence="1">
    <location>
        <begin position="1583"/>
        <end position="1666"/>
    </location>
</feature>
<sequence>MNQRIFLILFVFLCMMLITPAEAKTWYVDDSGGADFTDIQSAINSASSSDTIYVYAGTYNSFEVSIPYLTIKGERPDLVTVNGRIDIPEIATYANATGTVLEGMKITEEPNIDSDIGTVSDVTIRDCIFNGLTWSKGIDVDCDNLTFENNIVSNSTGKYAGMSIEKSNVLISNNTFSNNKGAGLTLYSKAINTTVTKNIFSSNAYAGIEFYKTTGLNTIYLNNFISNGVPATTSGTTAPALTHWNSTTPIKYIYNSQTYTGYVGNYWSDYNGTDANGDGIGDTPYVLPDSLGNDNYPLMQPFENYAIGGGGESGGDAPVANFTANVTSGTAPLTVQFTDESTNTPTSWSWDFDNDGNVDSIDQNPVHTYTAAGNYTVNLTVSNVDGSDSKVKTEYIVVSEPLSKAPVANFTATPTSGSAPLTVNFTDQSTGSPTSWLWDFGDDTNATEQNPSHIYSTAGTYDVNLTVSNADGRDSEVKTEYITVTSAATNDLSISGIVNTVPGSAVFAKEPNTIKVTNVMNTGTASLTNISVAFYASDVSNGTVPVNTTTISSLAGGAKTTVSLIDPTIRNLEDGTVTYTSVVDPDNLIPETNEENNNKSSSAKPLRYNGYKGKGIYWEGESNITTKHTYDLQGNLLYSTQPDTSYKAVGWTGRTEIWTADDLPIPSGSTIEKAFLYFAYNWDQTPGGYPWLNLNFNGNTIENGNLSTGDGTLYRDWSNFGGYADYEYGLCVYDVTDKFNETGNSLVTSPYGSSYNKVALYPSTLVVIYRDSNETRKQIFINEECDELGVSMSSYGTTSEEATAYAPFTGMSIDKSKVTNATMYSFAGSAGPDEGNLLFNGNTVAPLAWQGSSNSASPLVFNVKNYINETENEAGIQGTTSGGMDALQQILVVEYQKEQEAAPVANFTANVTSGTAPLDVQFTDASTGTVSSYTWDFDNDGTVDSTEQNPVYTYTAAGNYTVNLTVSNSGGIDSKVKTEYIVVSEPLPGAPVADFAATPTSGDAPLTVNFTDASTGTVSSYSWDFNNDGTVDSTEQNPVYTYAAAGNYTVNLTVANTGGSNSKVKTEYIVVSEPLPGFPVANFTANRTSGTAPLDVQFTDASIGNISSYTWDFDNNGTVDSTEQNPVYTYTAAGNYTVNLTVSNSGGIDSKVKTEYIVVSEPLPGAPVADFTATPTSGDSPLTVNFTDASTGTVSSYAWDLDNDGTVDSIEQNPVYTYAAAGTYTVNLTVTGPGGSDSEVKTGYIEVSSPSPSKLVAAFSASPTSGKTPLNVKFTDTSTGSPASWLWDFGDGSKSFLQNPIHKYSKVGVYTVSLRVKNDADRDTVTKTDYIKVVTKPVANFTSSATSGKTPLNVAFNDTSTGSPTFWKWDFGDGSKSFHQNPIHKYSKAGVYTVNLTVKNAASRNTVTKTDYIKVVTKPVANFTSSTTSGKTPLNVAFTDTSTGSPTSWKWDFGDGSKSFHQNPIHKYSKAGIYTVNLTVKNAAGRNTVTKTDYIKVVTKPVANFTSSVTSGKVPLKVAFTDTSTGSPTSWKWDFGDGSKSYLQNPTHKYSKTGIYTVNLTVKNVQGSNMVTKTEYIAVVAKPVADFSAIPTSGKAPFTVEFTDNSTGVPTAWKWSFGDGTTSTEQNPEHQYLQGGSYKVTLTVTNVAGSSTTTKTNYIKVTTNTRPGVYSESK</sequence>
<dbReference type="FunFam" id="2.60.40.10:FF:000270">
    <property type="entry name" value="Cell surface protein"/>
    <property type="match status" value="11"/>
</dbReference>
<dbReference type="Pfam" id="PF18911">
    <property type="entry name" value="PKD_4"/>
    <property type="match status" value="11"/>
</dbReference>
<dbReference type="SUPFAM" id="SSF51126">
    <property type="entry name" value="Pectin lyase-like"/>
    <property type="match status" value="1"/>
</dbReference>
<evidence type="ECO:0000313" key="3">
    <source>
        <dbReference type="Proteomes" id="UP000033079"/>
    </source>
</evidence>
<feature type="domain" description="PKD" evidence="1">
    <location>
        <begin position="1255"/>
        <end position="1338"/>
    </location>
</feature>
<dbReference type="SMART" id="SM00089">
    <property type="entry name" value="PKD"/>
    <property type="match status" value="11"/>
</dbReference>
<dbReference type="InterPro" id="IPR022409">
    <property type="entry name" value="PKD/Chitinase_dom"/>
</dbReference>
<dbReference type="PANTHER" id="PTHR36842:SF1">
    <property type="entry name" value="PROTEIN TOLB"/>
    <property type="match status" value="1"/>
</dbReference>
<feature type="domain" description="PKD" evidence="1">
    <location>
        <begin position="406"/>
        <end position="489"/>
    </location>
</feature>
<dbReference type="SMART" id="SM00710">
    <property type="entry name" value="PbH1"/>
    <property type="match status" value="5"/>
</dbReference>
<dbReference type="PANTHER" id="PTHR36842">
    <property type="entry name" value="PROTEIN TOLB HOMOLOG"/>
    <property type="match status" value="1"/>
</dbReference>
<evidence type="ECO:0000313" key="2">
    <source>
        <dbReference type="EMBL" id="AKB56986.1"/>
    </source>
</evidence>
<feature type="domain" description="PKD" evidence="1">
    <location>
        <begin position="903"/>
        <end position="971"/>
    </location>
</feature>
<dbReference type="InterPro" id="IPR006626">
    <property type="entry name" value="PbH1"/>
</dbReference>
<evidence type="ECO:0000259" key="1">
    <source>
        <dbReference type="PROSITE" id="PS50093"/>
    </source>
</evidence>
<dbReference type="KEGG" id="mbar:MSBR2_0470"/>
<dbReference type="Pfam" id="PF11824">
    <property type="entry name" value="DUF3344"/>
    <property type="match status" value="1"/>
</dbReference>
<dbReference type="InterPro" id="IPR007742">
    <property type="entry name" value="NosD_dom"/>
</dbReference>
<dbReference type="EMBL" id="CP009530">
    <property type="protein sequence ID" value="AKB56986.1"/>
    <property type="molecule type" value="Genomic_DNA"/>
</dbReference>
<dbReference type="InterPro" id="IPR000601">
    <property type="entry name" value="PKD_dom"/>
</dbReference>
<feature type="domain" description="PKD" evidence="1">
    <location>
        <begin position="1501"/>
        <end position="1584"/>
    </location>
</feature>
<dbReference type="PATRIC" id="fig|1434106.5.peg.570"/>
<reference evidence="2 3" key="1">
    <citation type="submission" date="2014-07" db="EMBL/GenBank/DDBJ databases">
        <title>Methanogenic archaea and the global carbon cycle.</title>
        <authorList>
            <person name="Henriksen J.R."/>
            <person name="Luke J."/>
            <person name="Reinhart S."/>
            <person name="Benedict M.N."/>
            <person name="Youngblut N.D."/>
            <person name="Metcalf M.E."/>
            <person name="Whitaker R.J."/>
            <person name="Metcalf W.W."/>
        </authorList>
    </citation>
    <scope>NUCLEOTIDE SEQUENCE [LARGE SCALE GENOMIC DNA]</scope>
    <source>
        <strain evidence="2 3">227</strain>
    </source>
</reference>
<dbReference type="InterPro" id="IPR011635">
    <property type="entry name" value="CARDB"/>
</dbReference>
<feature type="domain" description="PKD" evidence="1">
    <location>
        <begin position="1337"/>
        <end position="1420"/>
    </location>
</feature>
<feature type="domain" description="PKD" evidence="1">
    <location>
        <begin position="1167"/>
        <end position="1247"/>
    </location>
</feature>
<dbReference type="InterPro" id="IPR012334">
    <property type="entry name" value="Pectin_lyas_fold"/>
</dbReference>
<dbReference type="FunFam" id="2.160.20.10:FF:000088">
    <property type="entry name" value="Cell surface protein"/>
    <property type="match status" value="1"/>
</dbReference>
<accession>A0A0E3LPR6</accession>
<dbReference type="Gene3D" id="2.160.20.10">
    <property type="entry name" value="Single-stranded right-handed beta-helix, Pectin lyase-like"/>
    <property type="match status" value="1"/>
</dbReference>
<gene>
    <name evidence="2" type="ORF">MSBR2_0470</name>
</gene>
<dbReference type="Proteomes" id="UP000033079">
    <property type="component" value="Chromosome"/>
</dbReference>
<dbReference type="Pfam" id="PF05048">
    <property type="entry name" value="NosD"/>
    <property type="match status" value="1"/>
</dbReference>
<protein>
    <submittedName>
        <fullName evidence="2">Cell surface protein</fullName>
    </submittedName>
</protein>
<name>A0A0E3LPR6_METBA</name>
<dbReference type="InterPro" id="IPR013783">
    <property type="entry name" value="Ig-like_fold"/>
</dbReference>
<dbReference type="InterPro" id="IPR035986">
    <property type="entry name" value="PKD_dom_sf"/>
</dbReference>
<dbReference type="HOGENOM" id="CLU_235883_0_0_2"/>
<dbReference type="SUPFAM" id="SSF49299">
    <property type="entry name" value="PKD domain"/>
    <property type="match status" value="11"/>
</dbReference>
<feature type="domain" description="PKD" evidence="1">
    <location>
        <begin position="318"/>
        <end position="397"/>
    </location>
</feature>
<dbReference type="Pfam" id="PF07705">
    <property type="entry name" value="CARDB"/>
    <property type="match status" value="1"/>
</dbReference>
<dbReference type="Gene3D" id="2.60.40.10">
    <property type="entry name" value="Immunoglobulins"/>
    <property type="match status" value="12"/>
</dbReference>
<proteinExistence type="predicted"/>
<dbReference type="InterPro" id="IPR011050">
    <property type="entry name" value="Pectin_lyase_fold/virulence"/>
</dbReference>
<feature type="domain" description="PKD" evidence="1">
    <location>
        <begin position="1079"/>
        <end position="1147"/>
    </location>
</feature>
<feature type="domain" description="PKD" evidence="1">
    <location>
        <begin position="991"/>
        <end position="1070"/>
    </location>
</feature>
<dbReference type="CDD" id="cd00146">
    <property type="entry name" value="PKD"/>
    <property type="match status" value="11"/>
</dbReference>
<dbReference type="PROSITE" id="PS50093">
    <property type="entry name" value="PKD"/>
    <property type="match status" value="11"/>
</dbReference>
<dbReference type="GeneID" id="24799405"/>
<dbReference type="InterPro" id="IPR021779">
    <property type="entry name" value="DUF3344"/>
</dbReference>